<comment type="catalytic activity">
    <reaction evidence="1">
        <text>a fatty acyl-[ACP] + phosphate = an acyl phosphate + holo-[ACP]</text>
        <dbReference type="Rhea" id="RHEA:42292"/>
        <dbReference type="Rhea" id="RHEA-COMP:9685"/>
        <dbReference type="Rhea" id="RHEA-COMP:14125"/>
        <dbReference type="ChEBI" id="CHEBI:43474"/>
        <dbReference type="ChEBI" id="CHEBI:59918"/>
        <dbReference type="ChEBI" id="CHEBI:64479"/>
        <dbReference type="ChEBI" id="CHEBI:138651"/>
        <dbReference type="EC" id="2.3.1.274"/>
    </reaction>
</comment>
<evidence type="ECO:0000256" key="3">
    <source>
        <dbReference type="ARBA" id="ARBA00022490"/>
    </source>
</evidence>
<dbReference type="GO" id="GO:0008654">
    <property type="term" value="P:phospholipid biosynthetic process"/>
    <property type="evidence" value="ECO:0007669"/>
    <property type="project" value="UniProtKB-KW"/>
</dbReference>
<dbReference type="EMBL" id="UINC01024234">
    <property type="protein sequence ID" value="SVA97481.1"/>
    <property type="molecule type" value="Genomic_DNA"/>
</dbReference>
<comment type="subcellular location">
    <subcellularLocation>
        <location evidence="2">Cytoplasm</location>
    </subcellularLocation>
</comment>
<evidence type="ECO:0000256" key="10">
    <source>
        <dbReference type="ARBA" id="ARBA00046608"/>
    </source>
</evidence>
<comment type="subunit">
    <text evidence="10">Homodimer. Probably interacts with PlsY.</text>
</comment>
<name>A0A382A8D0_9ZZZZ</name>
<evidence type="ECO:0000256" key="8">
    <source>
        <dbReference type="ARBA" id="ARBA00023264"/>
    </source>
</evidence>
<dbReference type="GO" id="GO:0043811">
    <property type="term" value="F:phosphate:acyl-[acyl carrier protein] acyltransferase activity"/>
    <property type="evidence" value="ECO:0007669"/>
    <property type="project" value="UniProtKB-EC"/>
</dbReference>
<organism evidence="11">
    <name type="scientific">marine metagenome</name>
    <dbReference type="NCBI Taxonomy" id="408172"/>
    <lineage>
        <taxon>unclassified sequences</taxon>
        <taxon>metagenomes</taxon>
        <taxon>ecological metagenomes</taxon>
    </lineage>
</organism>
<evidence type="ECO:0000256" key="5">
    <source>
        <dbReference type="ARBA" id="ARBA00022679"/>
    </source>
</evidence>
<evidence type="ECO:0000256" key="6">
    <source>
        <dbReference type="ARBA" id="ARBA00023098"/>
    </source>
</evidence>
<keyword evidence="6" id="KW-0443">Lipid metabolism</keyword>
<keyword evidence="8" id="KW-1208">Phospholipid metabolism</keyword>
<dbReference type="NCBIfam" id="TIGR00182">
    <property type="entry name" value="plsX"/>
    <property type="match status" value="1"/>
</dbReference>
<dbReference type="PIRSF" id="PIRSF002465">
    <property type="entry name" value="Phsphlp_syn_PlsX"/>
    <property type="match status" value="1"/>
</dbReference>
<protein>
    <recommendedName>
        <fullName evidence="9">phosphate acyltransferase</fullName>
        <ecNumber evidence="9">2.3.1.274</ecNumber>
    </recommendedName>
</protein>
<keyword evidence="5" id="KW-0808">Transferase</keyword>
<dbReference type="EC" id="2.3.1.274" evidence="9"/>
<dbReference type="GO" id="GO:0006633">
    <property type="term" value="P:fatty acid biosynthetic process"/>
    <property type="evidence" value="ECO:0007669"/>
    <property type="project" value="InterPro"/>
</dbReference>
<accession>A0A382A8D0</accession>
<keyword evidence="3" id="KW-0963">Cytoplasm</keyword>
<proteinExistence type="inferred from homology"/>
<dbReference type="InterPro" id="IPR012281">
    <property type="entry name" value="Phospholipid_synth_PlsX-like"/>
</dbReference>
<evidence type="ECO:0000256" key="4">
    <source>
        <dbReference type="ARBA" id="ARBA00022516"/>
    </source>
</evidence>
<dbReference type="Pfam" id="PF02504">
    <property type="entry name" value="FA_synthesis"/>
    <property type="match status" value="1"/>
</dbReference>
<dbReference type="PANTHER" id="PTHR30100">
    <property type="entry name" value="FATTY ACID/PHOSPHOLIPID SYNTHESIS PROTEIN PLSX"/>
    <property type="match status" value="1"/>
</dbReference>
<evidence type="ECO:0000256" key="9">
    <source>
        <dbReference type="ARBA" id="ARBA00024069"/>
    </source>
</evidence>
<evidence type="ECO:0000256" key="1">
    <source>
        <dbReference type="ARBA" id="ARBA00001232"/>
    </source>
</evidence>
<sequence>MFKDPGRGGAPVRVAVDTMGGDFGPPETVKGALQAMEAHNIELLLVGDREVVEAELAHYHIKDKSVQVVASEGKIGDDEHPIEGLRRKPKSSILVATKLMKTGDADLLVSMGSTGASMASSVFILGLMEGLERPCIGGPFLGVAPRTVLVDMGSNIDCRPSLMVSFGALGSVFSHEYLGIENPRVGLLSVGSEAAKGNRQVHESYQLLEESHLNFIGNVEGMDFFTDRVDVIVCDGFVGNIIMKFTEGLGTALSRYVEQRLAGHLPVDELGKVSDDLWQTTNMPRTMGGPLFGVNGMVMIGHGSCRASGIAGAIDTGVRCAGIGMVDSMRQELARLSSAGALKS</sequence>
<evidence type="ECO:0000313" key="11">
    <source>
        <dbReference type="EMBL" id="SVA97481.1"/>
    </source>
</evidence>
<reference evidence="11" key="1">
    <citation type="submission" date="2018-05" db="EMBL/GenBank/DDBJ databases">
        <authorList>
            <person name="Lanie J.A."/>
            <person name="Ng W.-L."/>
            <person name="Kazmierczak K.M."/>
            <person name="Andrzejewski T.M."/>
            <person name="Davidsen T.M."/>
            <person name="Wayne K.J."/>
            <person name="Tettelin H."/>
            <person name="Glass J.I."/>
            <person name="Rusch D."/>
            <person name="Podicherti R."/>
            <person name="Tsui H.-C.T."/>
            <person name="Winkler M.E."/>
        </authorList>
    </citation>
    <scope>NUCLEOTIDE SEQUENCE</scope>
</reference>
<keyword evidence="7" id="KW-0594">Phospholipid biosynthesis</keyword>
<evidence type="ECO:0000256" key="7">
    <source>
        <dbReference type="ARBA" id="ARBA00023209"/>
    </source>
</evidence>
<dbReference type="InterPro" id="IPR003664">
    <property type="entry name" value="FA_synthesis"/>
</dbReference>
<keyword evidence="4" id="KW-0444">Lipid biosynthesis</keyword>
<dbReference type="PANTHER" id="PTHR30100:SF1">
    <property type="entry name" value="PHOSPHATE ACYLTRANSFERASE"/>
    <property type="match status" value="1"/>
</dbReference>
<dbReference type="HAMAP" id="MF_00019">
    <property type="entry name" value="PlsX"/>
    <property type="match status" value="1"/>
</dbReference>
<dbReference type="AlphaFoldDB" id="A0A382A8D0"/>
<gene>
    <name evidence="11" type="ORF">METZ01_LOCUS150335</name>
</gene>
<dbReference type="GO" id="GO:0005737">
    <property type="term" value="C:cytoplasm"/>
    <property type="evidence" value="ECO:0007669"/>
    <property type="project" value="UniProtKB-SubCell"/>
</dbReference>
<dbReference type="SUPFAM" id="SSF53659">
    <property type="entry name" value="Isocitrate/Isopropylmalate dehydrogenase-like"/>
    <property type="match status" value="1"/>
</dbReference>
<dbReference type="Gene3D" id="3.40.718.10">
    <property type="entry name" value="Isopropylmalate Dehydrogenase"/>
    <property type="match status" value="1"/>
</dbReference>
<evidence type="ECO:0000256" key="2">
    <source>
        <dbReference type="ARBA" id="ARBA00004496"/>
    </source>
</evidence>